<dbReference type="CDD" id="cd00371">
    <property type="entry name" value="HMA"/>
    <property type="match status" value="1"/>
</dbReference>
<protein>
    <submittedName>
        <fullName evidence="1">Heavy-metal-associated domain-containing protein</fullName>
    </submittedName>
</protein>
<dbReference type="RefSeq" id="WP_107355432.1">
    <property type="nucleotide sequence ID" value="NZ_CP019967.1"/>
</dbReference>
<dbReference type="InterPro" id="IPR006121">
    <property type="entry name" value="HMA_dom"/>
</dbReference>
<dbReference type="Pfam" id="PF19991">
    <property type="entry name" value="HMA_2"/>
    <property type="match status" value="1"/>
</dbReference>
<dbReference type="GO" id="GO:0046872">
    <property type="term" value="F:metal ion binding"/>
    <property type="evidence" value="ECO:0007669"/>
    <property type="project" value="InterPro"/>
</dbReference>
<gene>
    <name evidence="1" type="ORF">KQX62_11615</name>
</gene>
<evidence type="ECO:0000313" key="2">
    <source>
        <dbReference type="Proteomes" id="UP001163166"/>
    </source>
</evidence>
<dbReference type="EMBL" id="CP076676">
    <property type="protein sequence ID" value="UYO41895.1"/>
    <property type="molecule type" value="Genomic_DNA"/>
</dbReference>
<sequence>MSDRSAAGLLRFTHHLEIAHHLPGRIRLKLKVPLDGELIAMADEAKRFGKALAKMDGIRSISLNPLARSCVVEYDPSGIPPSAWRDFVSGDATPEGETLRNNLHGLLAGS</sequence>
<evidence type="ECO:0000313" key="1">
    <source>
        <dbReference type="EMBL" id="UYO41895.1"/>
    </source>
</evidence>
<name>A0AAX3E6E5_RHOPL</name>
<dbReference type="Proteomes" id="UP001163166">
    <property type="component" value="Chromosome"/>
</dbReference>
<organism evidence="1 2">
    <name type="scientific">Rhodopseudomonas palustris</name>
    <dbReference type="NCBI Taxonomy" id="1076"/>
    <lineage>
        <taxon>Bacteria</taxon>
        <taxon>Pseudomonadati</taxon>
        <taxon>Pseudomonadota</taxon>
        <taxon>Alphaproteobacteria</taxon>
        <taxon>Hyphomicrobiales</taxon>
        <taxon>Nitrobacteraceae</taxon>
        <taxon>Rhodopseudomonas</taxon>
    </lineage>
</organism>
<reference evidence="1" key="1">
    <citation type="journal article" date="2022" name="Biol. Control">
        <title>In silico genomic analysis of Rhodopseudomonas palustris strains revealed potential biocontrol agents and crop yield enhancers.</title>
        <authorList>
            <person name="Surachat K."/>
            <person name="Kantachote D."/>
            <person name="Deachamag P."/>
            <person name="Wonglapsuwan M."/>
        </authorList>
    </citation>
    <scope>NUCLEOTIDE SEQUENCE</scope>
    <source>
        <strain evidence="1">TLS06</strain>
    </source>
</reference>
<dbReference type="AlphaFoldDB" id="A0AAX3E6E5"/>
<proteinExistence type="predicted"/>
<accession>A0AAX3E6E5</accession>